<feature type="region of interest" description="Disordered" evidence="1">
    <location>
        <begin position="58"/>
        <end position="77"/>
    </location>
</feature>
<dbReference type="PANTHER" id="PTHR36030:SF1">
    <property type="entry name" value="CALMODULIN-BINDING DOMAIN-CONTAINING PROTEIN"/>
    <property type="match status" value="1"/>
</dbReference>
<comment type="caution">
    <text evidence="2">The sequence shown here is derived from an EMBL/GenBank/DDBJ whole genome shotgun (WGS) entry which is preliminary data.</text>
</comment>
<reference evidence="2" key="2">
    <citation type="submission" date="2017-06" db="EMBL/GenBank/DDBJ databases">
        <title>The pomegranate genome and the genomics of punicalagin biosynthesis.</title>
        <authorList>
            <person name="Xu C."/>
        </authorList>
    </citation>
    <scope>NUCLEOTIDE SEQUENCE [LARGE SCALE GENOMIC DNA]</scope>
    <source>
        <tissue evidence="2">Fresh leaf</tissue>
    </source>
</reference>
<organism evidence="2 4">
    <name type="scientific">Punica granatum</name>
    <name type="common">Pomegranate</name>
    <dbReference type="NCBI Taxonomy" id="22663"/>
    <lineage>
        <taxon>Eukaryota</taxon>
        <taxon>Viridiplantae</taxon>
        <taxon>Streptophyta</taxon>
        <taxon>Embryophyta</taxon>
        <taxon>Tracheophyta</taxon>
        <taxon>Spermatophyta</taxon>
        <taxon>Magnoliopsida</taxon>
        <taxon>eudicotyledons</taxon>
        <taxon>Gunneridae</taxon>
        <taxon>Pentapetalae</taxon>
        <taxon>rosids</taxon>
        <taxon>malvids</taxon>
        <taxon>Myrtales</taxon>
        <taxon>Lythraceae</taxon>
        <taxon>Punica</taxon>
    </lineage>
</organism>
<dbReference type="EMBL" id="MTKT01000666">
    <property type="protein sequence ID" value="OWM89779.1"/>
    <property type="molecule type" value="Genomic_DNA"/>
</dbReference>
<proteinExistence type="predicted"/>
<reference evidence="3 5" key="3">
    <citation type="submission" date="2017-11" db="EMBL/GenBank/DDBJ databases">
        <title>De-novo sequencing of pomegranate (Punica granatum L.) genome.</title>
        <authorList>
            <person name="Akparov Z."/>
            <person name="Amiraslanov A."/>
            <person name="Hajiyeva S."/>
            <person name="Abbasov M."/>
            <person name="Kaur K."/>
            <person name="Hamwieh A."/>
            <person name="Solovyev V."/>
            <person name="Salamov A."/>
            <person name="Braich B."/>
            <person name="Kosarev P."/>
            <person name="Mahmoud A."/>
            <person name="Hajiyev E."/>
            <person name="Babayeva S."/>
            <person name="Izzatullayeva V."/>
            <person name="Mammadov A."/>
            <person name="Mammadov A."/>
            <person name="Sharifova S."/>
            <person name="Ojaghi J."/>
            <person name="Eynullazada K."/>
            <person name="Bayramov B."/>
            <person name="Abdulazimova A."/>
            <person name="Shahmuradov I."/>
        </authorList>
    </citation>
    <scope>NUCLEOTIDE SEQUENCE [LARGE SCALE GENOMIC DNA]</scope>
    <source>
        <strain evidence="3">AG2017</strain>
        <strain evidence="5">cv. AG2017</strain>
        <tissue evidence="3">Leaf</tissue>
    </source>
</reference>
<dbReference type="AlphaFoldDB" id="A0A218XYV0"/>
<protein>
    <submittedName>
        <fullName evidence="2">Uncharacterized protein</fullName>
    </submittedName>
</protein>
<evidence type="ECO:0000256" key="1">
    <source>
        <dbReference type="SAM" id="MobiDB-lite"/>
    </source>
</evidence>
<dbReference type="EMBL" id="PGOL01003259">
    <property type="protein sequence ID" value="PKI41903.1"/>
    <property type="molecule type" value="Genomic_DNA"/>
</dbReference>
<evidence type="ECO:0000313" key="2">
    <source>
        <dbReference type="EMBL" id="OWM89779.1"/>
    </source>
</evidence>
<keyword evidence="5" id="KW-1185">Reference proteome</keyword>
<evidence type="ECO:0000313" key="3">
    <source>
        <dbReference type="EMBL" id="PKI41903.1"/>
    </source>
</evidence>
<evidence type="ECO:0000313" key="4">
    <source>
        <dbReference type="Proteomes" id="UP000197138"/>
    </source>
</evidence>
<gene>
    <name evidence="2" type="ORF">CDL15_Pgr024527</name>
    <name evidence="3" type="ORF">CRG98_037705</name>
</gene>
<sequence>METVSRNHKRRGFMIKSKLAASLSWAAKSKPFSEVQYASKVKPESYSGNRLPKHDCLNHSSFTPANRGPSTGAWAEPVGQGQRGSYYYYGFGVGNGDENVDAKAASYITIVRERFETRRFDMDEPNNKCQDVR</sequence>
<dbReference type="Proteomes" id="UP000197138">
    <property type="component" value="Unassembled WGS sequence"/>
</dbReference>
<name>A0A218XYV0_PUNGR</name>
<dbReference type="Proteomes" id="UP000233551">
    <property type="component" value="Unassembled WGS sequence"/>
</dbReference>
<accession>A0A218XYV0</accession>
<reference evidence="4" key="1">
    <citation type="journal article" date="2017" name="Plant J.">
        <title>The pomegranate (Punica granatum L.) genome and the genomics of punicalagin biosynthesis.</title>
        <authorList>
            <person name="Qin G."/>
            <person name="Xu C."/>
            <person name="Ming R."/>
            <person name="Tang H."/>
            <person name="Guyot R."/>
            <person name="Kramer E.M."/>
            <person name="Hu Y."/>
            <person name="Yi X."/>
            <person name="Qi Y."/>
            <person name="Xu X."/>
            <person name="Gao Z."/>
            <person name="Pan H."/>
            <person name="Jian J."/>
            <person name="Tian Y."/>
            <person name="Yue Z."/>
            <person name="Xu Y."/>
        </authorList>
    </citation>
    <scope>NUCLEOTIDE SEQUENCE [LARGE SCALE GENOMIC DNA]</scope>
    <source>
        <strain evidence="4">cv. Dabenzi</strain>
    </source>
</reference>
<evidence type="ECO:0000313" key="5">
    <source>
        <dbReference type="Proteomes" id="UP000233551"/>
    </source>
</evidence>
<dbReference type="PANTHER" id="PTHR36030">
    <property type="entry name" value="CALMODULIN-BINDING DOMAIN-CONTAINING PROTEIN"/>
    <property type="match status" value="1"/>
</dbReference>